<dbReference type="Proteomes" id="UP000683557">
    <property type="component" value="Chromosome"/>
</dbReference>
<sequence>MKRSQRPPMCSLLKDGARTGPQPASPDATAAAGGESAAAVDLRREGANIQQLMKAQQEAQPPLANSSRLALVVLGQF</sequence>
<proteinExistence type="predicted"/>
<name>A0ABX8J130_9BACT</name>
<evidence type="ECO:0000313" key="2">
    <source>
        <dbReference type="EMBL" id="QWV91863.1"/>
    </source>
</evidence>
<evidence type="ECO:0000313" key="3">
    <source>
        <dbReference type="Proteomes" id="UP000683557"/>
    </source>
</evidence>
<dbReference type="RefSeq" id="WP_216798693.1">
    <property type="nucleotide sequence ID" value="NZ_CP076723.1"/>
</dbReference>
<gene>
    <name evidence="2" type="ORF">KP004_11535</name>
</gene>
<accession>A0ABX8J130</accession>
<feature type="region of interest" description="Disordered" evidence="1">
    <location>
        <begin position="1"/>
        <end position="39"/>
    </location>
</feature>
<organism evidence="2 3">
    <name type="scientific">Geomonas oryzisoli</name>
    <dbReference type="NCBI Taxonomy" id="2847992"/>
    <lineage>
        <taxon>Bacteria</taxon>
        <taxon>Pseudomonadati</taxon>
        <taxon>Thermodesulfobacteriota</taxon>
        <taxon>Desulfuromonadia</taxon>
        <taxon>Geobacterales</taxon>
        <taxon>Geobacteraceae</taxon>
        <taxon>Geomonas</taxon>
    </lineage>
</organism>
<evidence type="ECO:0000256" key="1">
    <source>
        <dbReference type="SAM" id="MobiDB-lite"/>
    </source>
</evidence>
<feature type="compositionally biased region" description="Low complexity" evidence="1">
    <location>
        <begin position="28"/>
        <end position="39"/>
    </location>
</feature>
<keyword evidence="3" id="KW-1185">Reference proteome</keyword>
<protein>
    <submittedName>
        <fullName evidence="2">Uncharacterized protein</fullName>
    </submittedName>
</protein>
<reference evidence="2 3" key="1">
    <citation type="submission" date="2021-06" db="EMBL/GenBank/DDBJ databases">
        <title>Gemonas diversity in paddy soil.</title>
        <authorList>
            <person name="Liu G."/>
        </authorList>
    </citation>
    <scope>NUCLEOTIDE SEQUENCE [LARGE SCALE GENOMIC DNA]</scope>
    <source>
        <strain evidence="2 3">RG10</strain>
    </source>
</reference>
<dbReference type="EMBL" id="CP076723">
    <property type="protein sequence ID" value="QWV91863.1"/>
    <property type="molecule type" value="Genomic_DNA"/>
</dbReference>